<dbReference type="PANTHER" id="PTHR15430:SF1">
    <property type="entry name" value="GLOMULIN"/>
    <property type="match status" value="1"/>
</dbReference>
<gene>
    <name evidence="2" type="primary">LOC104588521</name>
</gene>
<proteinExistence type="predicted"/>
<dbReference type="FunCoup" id="A0A1U7ZAK6">
    <property type="interactions" value="2214"/>
</dbReference>
<dbReference type="STRING" id="4432.A0A1U7ZAK6"/>
<dbReference type="eggNOG" id="ENOG502QQ2Z">
    <property type="taxonomic scope" value="Eukaryota"/>
</dbReference>
<protein>
    <submittedName>
        <fullName evidence="2">Aberrant root formation protein 4 isoform X1</fullName>
    </submittedName>
</protein>
<dbReference type="Proteomes" id="UP000189703">
    <property type="component" value="Unplaced"/>
</dbReference>
<dbReference type="GO" id="GO:0005737">
    <property type="term" value="C:cytoplasm"/>
    <property type="evidence" value="ECO:0000318"/>
    <property type="project" value="GO_Central"/>
</dbReference>
<dbReference type="KEGG" id="nnu:104588521"/>
<sequence length="672" mass="74304">MQLQASLFLNLLRLLSNQGHRRGTVGLLPPLRVSTLVSLNSKSQLWSELLRFYFNSRKTEMSVEGPDEIVLHRVHIRDSTAHPPLLLCLQETLNRCSKSVETGDYDESTKGVQAVVDFLGSVCDTAESGLDNGDDSKEKDAVEVLTEIHRYISSPSLDQAVVDALSFELPKAVAKFSGISDKCREIAGSVIDHLLSTCSPREMFSILCEALDSPSKMFKKAAYFSPLLSGFSRVFLCIQRCHFEQIKVAVPGILNVLKAITSESDADKDSVKDLIVRAISIATSMQAVCQKLEGGRKEELVALLALFVLQIMALVSSGIMDEALSCIPFVEQLSRLLPFCGLSYLGLITGGDVDASNGVILGEGSDDFENCFSLVKHGASLAVIWGHISDEVVKAAEEDLTLLRDKLLNSQTKKWQAIGMLQNILSSSDQPWLLKRHAIEFLLCITEKNSTENRNGDIDCQFYIPGLFATLKAIEKIVIYASDAEVRKKAFTALKRVLASIPAFHRFDLLKALVTNNRFPSMIAILIDLVRAEMAMENPQKVPPSSPFWSPNVLEFIELVLKPPKGGPPSLPEHSDAVLSALNLYRYILIMESTGKANYTGVLDNKAINKAYTEWLLPLRTLVTGITAENEKDYDQLAIDTVCTLNPIQLVLYRCIELVEDEMKHPAKCTNH</sequence>
<dbReference type="GeneID" id="104588521"/>
<evidence type="ECO:0000313" key="2">
    <source>
        <dbReference type="RefSeq" id="XP_010244787.1"/>
    </source>
</evidence>
<accession>A0A1U7ZAK6</accession>
<reference evidence="2" key="1">
    <citation type="submission" date="2025-08" db="UniProtKB">
        <authorList>
            <consortium name="RefSeq"/>
        </authorList>
    </citation>
    <scope>IDENTIFICATION</scope>
</reference>
<name>A0A1U7ZAK6_NELNU</name>
<dbReference type="PANTHER" id="PTHR15430">
    <property type="entry name" value="GLOMULIN"/>
    <property type="match status" value="1"/>
</dbReference>
<dbReference type="InterPro" id="IPR013877">
    <property type="entry name" value="YAP-bd/ALF4/Glomulin"/>
</dbReference>
<dbReference type="GO" id="GO:0055105">
    <property type="term" value="F:ubiquitin-protein transferase inhibitor activity"/>
    <property type="evidence" value="ECO:0000318"/>
    <property type="project" value="GO_Central"/>
</dbReference>
<evidence type="ECO:0000313" key="1">
    <source>
        <dbReference type="Proteomes" id="UP000189703"/>
    </source>
</evidence>
<dbReference type="OMA" id="YPWVIKS"/>
<dbReference type="OrthoDB" id="619536at2759"/>
<dbReference type="SUPFAM" id="SSF48371">
    <property type="entry name" value="ARM repeat"/>
    <property type="match status" value="1"/>
</dbReference>
<dbReference type="AlphaFoldDB" id="A0A1U7ZAK6"/>
<dbReference type="Pfam" id="PF08568">
    <property type="entry name" value="Kinetochor_Ybp2"/>
    <property type="match status" value="2"/>
</dbReference>
<dbReference type="RefSeq" id="XP_010244787.1">
    <property type="nucleotide sequence ID" value="XM_010246485.2"/>
</dbReference>
<dbReference type="InterPro" id="IPR016024">
    <property type="entry name" value="ARM-type_fold"/>
</dbReference>
<organism evidence="1 2">
    <name type="scientific">Nelumbo nucifera</name>
    <name type="common">Sacred lotus</name>
    <dbReference type="NCBI Taxonomy" id="4432"/>
    <lineage>
        <taxon>Eukaryota</taxon>
        <taxon>Viridiplantae</taxon>
        <taxon>Streptophyta</taxon>
        <taxon>Embryophyta</taxon>
        <taxon>Tracheophyta</taxon>
        <taxon>Spermatophyta</taxon>
        <taxon>Magnoliopsida</taxon>
        <taxon>Proteales</taxon>
        <taxon>Nelumbonaceae</taxon>
        <taxon>Nelumbo</taxon>
    </lineage>
</organism>
<keyword evidence="1" id="KW-1185">Reference proteome</keyword>
<dbReference type="InterPro" id="IPR019516">
    <property type="entry name" value="Glomulin/ALF4"/>
</dbReference>